<reference evidence="1" key="1">
    <citation type="journal article" date="2021" name="Proc. Natl. Acad. Sci. U.S.A.">
        <title>A Catalog of Tens of Thousands of Viruses from Human Metagenomes Reveals Hidden Associations with Chronic Diseases.</title>
        <authorList>
            <person name="Tisza M.J."/>
            <person name="Buck C.B."/>
        </authorList>
    </citation>
    <scope>NUCLEOTIDE SEQUENCE</scope>
    <source>
        <strain evidence="1">CtM3g2</strain>
    </source>
</reference>
<name>A0A8S5LUH3_9CAUD</name>
<evidence type="ECO:0000313" key="1">
    <source>
        <dbReference type="EMBL" id="DAD73538.1"/>
    </source>
</evidence>
<sequence>MKKEYKIIDDFQAGPTDIRVLVLDRDYEFLPVAERGIAIIDGVEYPFQLNSIPCWATIKSHDSFKGKTVEFC</sequence>
<accession>A0A8S5LUH3</accession>
<protein>
    <submittedName>
        <fullName evidence="1">Uncharacterized protein</fullName>
    </submittedName>
</protein>
<proteinExistence type="predicted"/>
<organism evidence="1">
    <name type="scientific">Siphoviridae sp. ctM3g2</name>
    <dbReference type="NCBI Taxonomy" id="2826255"/>
    <lineage>
        <taxon>Viruses</taxon>
        <taxon>Duplodnaviria</taxon>
        <taxon>Heunggongvirae</taxon>
        <taxon>Uroviricota</taxon>
        <taxon>Caudoviricetes</taxon>
    </lineage>
</organism>
<dbReference type="EMBL" id="BK014738">
    <property type="protein sequence ID" value="DAD73538.1"/>
    <property type="molecule type" value="Genomic_DNA"/>
</dbReference>